<protein>
    <submittedName>
        <fullName evidence="1">Uncharacterized protein</fullName>
    </submittedName>
</protein>
<sequence length="172" mass="20105">MTETTFVCDFNCVGYWKRSDVTCKETQPLFGIDEITDMLAVCATLLRLFDDLSDLHKDLNWKPFVCLDEILIFAKIVKEYLWRLQLYCSAYRMAVGNSTWISVTFFRVRLNFLGYLDWCVVTPLIRIFSPYSSAASKPAISLIGELQLLLIHQLSYVHFFNQYQTATCRLFY</sequence>
<dbReference type="EMBL" id="JYDR01000002">
    <property type="protein sequence ID" value="KRY79373.1"/>
    <property type="molecule type" value="Genomic_DNA"/>
</dbReference>
<comment type="caution">
    <text evidence="1">The sequence shown here is derived from an EMBL/GenBank/DDBJ whole genome shotgun (WGS) entry which is preliminary data.</text>
</comment>
<name>A0A0V1EZU0_TRIPS</name>
<evidence type="ECO:0000313" key="1">
    <source>
        <dbReference type="EMBL" id="KRY79373.1"/>
    </source>
</evidence>
<organism evidence="1 2">
    <name type="scientific">Trichinella pseudospiralis</name>
    <name type="common">Parasitic roundworm</name>
    <dbReference type="NCBI Taxonomy" id="6337"/>
    <lineage>
        <taxon>Eukaryota</taxon>
        <taxon>Metazoa</taxon>
        <taxon>Ecdysozoa</taxon>
        <taxon>Nematoda</taxon>
        <taxon>Enoplea</taxon>
        <taxon>Dorylaimia</taxon>
        <taxon>Trichinellida</taxon>
        <taxon>Trichinellidae</taxon>
        <taxon>Trichinella</taxon>
    </lineage>
</organism>
<gene>
    <name evidence="1" type="ORF">T4A_3433</name>
</gene>
<accession>A0A0V1EZU0</accession>
<dbReference type="Proteomes" id="UP000054632">
    <property type="component" value="Unassembled WGS sequence"/>
</dbReference>
<reference evidence="1 2" key="1">
    <citation type="submission" date="2015-01" db="EMBL/GenBank/DDBJ databases">
        <title>Evolution of Trichinella species and genotypes.</title>
        <authorList>
            <person name="Korhonen P.K."/>
            <person name="Edoardo P."/>
            <person name="Giuseppe L.R."/>
            <person name="Gasser R.B."/>
        </authorList>
    </citation>
    <scope>NUCLEOTIDE SEQUENCE [LARGE SCALE GENOMIC DNA]</scope>
    <source>
        <strain evidence="1">ISS13</strain>
    </source>
</reference>
<dbReference type="AlphaFoldDB" id="A0A0V1EZU0"/>
<evidence type="ECO:0000313" key="2">
    <source>
        <dbReference type="Proteomes" id="UP000054632"/>
    </source>
</evidence>
<proteinExistence type="predicted"/>